<keyword evidence="2" id="KW-1185">Reference proteome</keyword>
<gene>
    <name evidence="1" type="ORF">LNP07_04280</name>
</gene>
<sequence>MKVIQHVNHDIKNNEFKTIPTNNSSKVWGRSVYVYSYCIEYSQRLNQKELLKNIKNSFNFVNHNSDYSYNFVLSDFYVKDKMVFLDIAYTSNEATLEYLQDLAKIKKAPKE</sequence>
<evidence type="ECO:0000313" key="1">
    <source>
        <dbReference type="EMBL" id="MCK8624727.1"/>
    </source>
</evidence>
<dbReference type="Proteomes" id="UP001522905">
    <property type="component" value="Unassembled WGS sequence"/>
</dbReference>
<organism evidence="1 2">
    <name type="scientific">Apilactobacillus xinyiensis</name>
    <dbReference type="NCBI Taxonomy" id="2841032"/>
    <lineage>
        <taxon>Bacteria</taxon>
        <taxon>Bacillati</taxon>
        <taxon>Bacillota</taxon>
        <taxon>Bacilli</taxon>
        <taxon>Lactobacillales</taxon>
        <taxon>Lactobacillaceae</taxon>
        <taxon>Apilactobacillus</taxon>
    </lineage>
</organism>
<reference evidence="1 2" key="1">
    <citation type="submission" date="2021-11" db="EMBL/GenBank/DDBJ databases">
        <title>Comparative genomics of bee honey and flower isolates.</title>
        <authorList>
            <person name="Bechtner J.D."/>
            <person name="Gallus M.K."/>
            <person name="Ehrmann M."/>
        </authorList>
    </citation>
    <scope>NUCLEOTIDE SEQUENCE [LARGE SCALE GENOMIC DNA]</scope>
    <source>
        <strain evidence="1 2">M161</strain>
    </source>
</reference>
<accession>A0ABT0I1Y9</accession>
<dbReference type="EMBL" id="JAJIAO010000003">
    <property type="protein sequence ID" value="MCK8624727.1"/>
    <property type="molecule type" value="Genomic_DNA"/>
</dbReference>
<proteinExistence type="predicted"/>
<protein>
    <submittedName>
        <fullName evidence="1">Uncharacterized protein</fullName>
    </submittedName>
</protein>
<comment type="caution">
    <text evidence="1">The sequence shown here is derived from an EMBL/GenBank/DDBJ whole genome shotgun (WGS) entry which is preliminary data.</text>
</comment>
<evidence type="ECO:0000313" key="2">
    <source>
        <dbReference type="Proteomes" id="UP001522905"/>
    </source>
</evidence>
<dbReference type="RefSeq" id="WP_220728194.1">
    <property type="nucleotide sequence ID" value="NZ_BPLM01000005.1"/>
</dbReference>
<name>A0ABT0I1Y9_9LACO</name>